<dbReference type="PANTHER" id="PTHR35936:SF38">
    <property type="entry name" value="GLUTAMINE-BINDING PERIPLASMIC PROTEIN"/>
    <property type="match status" value="1"/>
</dbReference>
<evidence type="ECO:0000313" key="5">
    <source>
        <dbReference type="Proteomes" id="UP000774750"/>
    </source>
</evidence>
<gene>
    <name evidence="4" type="ORF">H6A12_03255</name>
</gene>
<dbReference type="PROSITE" id="PS51257">
    <property type="entry name" value="PROKAR_LIPOPROTEIN"/>
    <property type="match status" value="1"/>
</dbReference>
<evidence type="ECO:0000256" key="2">
    <source>
        <dbReference type="SAM" id="SignalP"/>
    </source>
</evidence>
<dbReference type="SMART" id="SM00062">
    <property type="entry name" value="PBPb"/>
    <property type="match status" value="1"/>
</dbReference>
<dbReference type="InterPro" id="IPR001638">
    <property type="entry name" value="Solute-binding_3/MltF_N"/>
</dbReference>
<reference evidence="4" key="2">
    <citation type="journal article" date="2021" name="Sci. Rep.">
        <title>The distribution of antibiotic resistance genes in chicken gut microbiota commensals.</title>
        <authorList>
            <person name="Juricova H."/>
            <person name="Matiasovicova J."/>
            <person name="Kubasova T."/>
            <person name="Cejkova D."/>
            <person name="Rychlik I."/>
        </authorList>
    </citation>
    <scope>NUCLEOTIDE SEQUENCE</scope>
    <source>
        <strain evidence="4">An559</strain>
    </source>
</reference>
<dbReference type="AlphaFoldDB" id="A0A938X4Q6"/>
<reference evidence="4" key="1">
    <citation type="submission" date="2020-08" db="EMBL/GenBank/DDBJ databases">
        <authorList>
            <person name="Cejkova D."/>
            <person name="Kubasova T."/>
            <person name="Jahodarova E."/>
            <person name="Rychlik I."/>
        </authorList>
    </citation>
    <scope>NUCLEOTIDE SEQUENCE</scope>
    <source>
        <strain evidence="4">An559</strain>
    </source>
</reference>
<sequence>MKKITALFMAVVLCALTFAGCAEKKQVTINSTEDLNGLKIGVQSGTTGQTWCEENTDSEVITFKSGMDAALDLKNGGIDAVVIDELPAQRIVEQNDDLKILDLRFTKEEYAIAVRKDDTALLESINKTIAEMKENGDYDKLTGAFMPADGNIVIPENVAPTSGETVKMGTNAAFWPFEYTEGSDIVGFDITMSQYIAKGMGKQLEIINMEFDSLIAALQAGSIDFIAAGMSVTPEREEEVAFSDTYYASEQVVIVRK</sequence>
<proteinExistence type="predicted"/>
<feature type="domain" description="Solute-binding protein family 3/N-terminal" evidence="3">
    <location>
        <begin position="3"/>
        <end position="149"/>
    </location>
</feature>
<evidence type="ECO:0000256" key="1">
    <source>
        <dbReference type="ARBA" id="ARBA00022729"/>
    </source>
</evidence>
<dbReference type="Pfam" id="PF00497">
    <property type="entry name" value="SBP_bac_3"/>
    <property type="match status" value="1"/>
</dbReference>
<dbReference type="Proteomes" id="UP000774750">
    <property type="component" value="Unassembled WGS sequence"/>
</dbReference>
<keyword evidence="1 2" id="KW-0732">Signal</keyword>
<accession>A0A938X4Q6</accession>
<dbReference type="EMBL" id="JACJKY010000004">
    <property type="protein sequence ID" value="MBM6920176.1"/>
    <property type="molecule type" value="Genomic_DNA"/>
</dbReference>
<dbReference type="Gene3D" id="3.40.190.10">
    <property type="entry name" value="Periplasmic binding protein-like II"/>
    <property type="match status" value="3"/>
</dbReference>
<keyword evidence="5" id="KW-1185">Reference proteome</keyword>
<evidence type="ECO:0000259" key="3">
    <source>
        <dbReference type="SMART" id="SM00062"/>
    </source>
</evidence>
<organism evidence="4 5">
    <name type="scientific">Merdimmobilis hominis</name>
    <dbReference type="NCBI Taxonomy" id="2897707"/>
    <lineage>
        <taxon>Bacteria</taxon>
        <taxon>Bacillati</taxon>
        <taxon>Bacillota</taxon>
        <taxon>Clostridia</taxon>
        <taxon>Eubacteriales</taxon>
        <taxon>Oscillospiraceae</taxon>
        <taxon>Merdimmobilis</taxon>
    </lineage>
</organism>
<feature type="signal peptide" evidence="2">
    <location>
        <begin position="1"/>
        <end position="24"/>
    </location>
</feature>
<name>A0A938X4Q6_9FIRM</name>
<dbReference type="SUPFAM" id="SSF53850">
    <property type="entry name" value="Periplasmic binding protein-like II"/>
    <property type="match status" value="2"/>
</dbReference>
<dbReference type="PANTHER" id="PTHR35936">
    <property type="entry name" value="MEMBRANE-BOUND LYTIC MUREIN TRANSGLYCOSYLASE F"/>
    <property type="match status" value="1"/>
</dbReference>
<comment type="caution">
    <text evidence="4">The sequence shown here is derived from an EMBL/GenBank/DDBJ whole genome shotgun (WGS) entry which is preliminary data.</text>
</comment>
<feature type="chain" id="PRO_5036798874" evidence="2">
    <location>
        <begin position="25"/>
        <end position="257"/>
    </location>
</feature>
<dbReference type="RefSeq" id="WP_204444703.1">
    <property type="nucleotide sequence ID" value="NZ_JACJKY010000004.1"/>
</dbReference>
<evidence type="ECO:0000313" key="4">
    <source>
        <dbReference type="EMBL" id="MBM6920176.1"/>
    </source>
</evidence>
<protein>
    <submittedName>
        <fullName evidence="4">Transporter substrate-binding domain-containing protein</fullName>
    </submittedName>
</protein>